<dbReference type="Pfam" id="PF20206">
    <property type="entry name" value="Tra1_ring"/>
    <property type="match status" value="1"/>
</dbReference>
<evidence type="ECO:0000313" key="3">
    <source>
        <dbReference type="Proteomes" id="UP000324748"/>
    </source>
</evidence>
<name>A0A5B0NTX7_PUCGR</name>
<proteinExistence type="predicted"/>
<keyword evidence="3" id="KW-1185">Reference proteome</keyword>
<dbReference type="OrthoDB" id="5570127at2759"/>
<dbReference type="Proteomes" id="UP000324748">
    <property type="component" value="Unassembled WGS sequence"/>
</dbReference>
<gene>
    <name evidence="1" type="ORF">PGT21_011137</name>
    <name evidence="2" type="ORF">PGTUg99_029233</name>
</gene>
<evidence type="ECO:0000313" key="2">
    <source>
        <dbReference type="EMBL" id="KAA1093780.1"/>
    </source>
</evidence>
<comment type="caution">
    <text evidence="1">The sequence shown here is derived from an EMBL/GenBank/DDBJ whole genome shotgun (WGS) entry which is preliminary data.</text>
</comment>
<evidence type="ECO:0000313" key="1">
    <source>
        <dbReference type="EMBL" id="KAA1092681.1"/>
    </source>
</evidence>
<protein>
    <submittedName>
        <fullName evidence="1">Uncharacterized protein</fullName>
    </submittedName>
</protein>
<accession>A0A5B0NTX7</accession>
<evidence type="ECO:0000313" key="4">
    <source>
        <dbReference type="Proteomes" id="UP000325313"/>
    </source>
</evidence>
<sequence>MNFCYRLEKVGNLCARWRILQEALGIVDADDLALIVRTNQVKMANALIELRVVCLRFLAATLRLPEMHQQSATKAKILLVYFQSLYAKNVEVVDAAHASLKELLANRGEKVACRKISYKVDCGRF</sequence>
<dbReference type="AlphaFoldDB" id="A0A5B0NTX7"/>
<organism evidence="1 3">
    <name type="scientific">Puccinia graminis f. sp. tritici</name>
    <dbReference type="NCBI Taxonomy" id="56615"/>
    <lineage>
        <taxon>Eukaryota</taxon>
        <taxon>Fungi</taxon>
        <taxon>Dikarya</taxon>
        <taxon>Basidiomycota</taxon>
        <taxon>Pucciniomycotina</taxon>
        <taxon>Pucciniomycetes</taxon>
        <taxon>Pucciniales</taxon>
        <taxon>Pucciniaceae</taxon>
        <taxon>Puccinia</taxon>
    </lineage>
</organism>
<dbReference type="EMBL" id="VDEP01000373">
    <property type="protein sequence ID" value="KAA1093780.1"/>
    <property type="molecule type" value="Genomic_DNA"/>
</dbReference>
<dbReference type="EMBL" id="VSWC01000080">
    <property type="protein sequence ID" value="KAA1092681.1"/>
    <property type="molecule type" value="Genomic_DNA"/>
</dbReference>
<reference evidence="3 4" key="1">
    <citation type="submission" date="2019-05" db="EMBL/GenBank/DDBJ databases">
        <title>Emergence of the Ug99 lineage of the wheat stem rust pathogen through somatic hybridization.</title>
        <authorList>
            <person name="Li F."/>
            <person name="Upadhyaya N.M."/>
            <person name="Sperschneider J."/>
            <person name="Matny O."/>
            <person name="Nguyen-Phuc H."/>
            <person name="Mago R."/>
            <person name="Raley C."/>
            <person name="Miller M.E."/>
            <person name="Silverstein K.A.T."/>
            <person name="Henningsen E."/>
            <person name="Hirsch C.D."/>
            <person name="Visser B."/>
            <person name="Pretorius Z.A."/>
            <person name="Steffenson B.J."/>
            <person name="Schwessinger B."/>
            <person name="Dodds P.N."/>
            <person name="Figueroa M."/>
        </authorList>
    </citation>
    <scope>NUCLEOTIDE SEQUENCE [LARGE SCALE GENOMIC DNA]</scope>
    <source>
        <strain evidence="1">21-0</strain>
        <strain evidence="2 4">Ug99</strain>
    </source>
</reference>
<dbReference type="InterPro" id="IPR046805">
    <property type="entry name" value="Tra1_ring"/>
</dbReference>
<dbReference type="Proteomes" id="UP000325313">
    <property type="component" value="Unassembled WGS sequence"/>
</dbReference>